<keyword evidence="2" id="KW-0547">Nucleotide-binding</keyword>
<comment type="caution">
    <text evidence="6">The sequence shown here is derived from an EMBL/GenBank/DDBJ whole genome shotgun (WGS) entry which is preliminary data.</text>
</comment>
<dbReference type="AlphaFoldDB" id="A0A645CZJ6"/>
<sequence>MLFKKSGIRHALLTMLHIFGVRPSFSLFGVDSIVWFFETTQASESVLNAMCQRIKSEFTLDSIAIDHGHAIVGIVGAGVMGEPGLIAKSTTALAHDSITLNFFNYGSSDTSILLGVSADQAQAAVKSLYNALFA</sequence>
<dbReference type="InterPro" id="IPR054352">
    <property type="entry name" value="ACT_Aspartokinase"/>
</dbReference>
<evidence type="ECO:0000259" key="5">
    <source>
        <dbReference type="Pfam" id="PF22468"/>
    </source>
</evidence>
<dbReference type="GO" id="GO:0004072">
    <property type="term" value="F:aspartate kinase activity"/>
    <property type="evidence" value="ECO:0007669"/>
    <property type="project" value="UniProtKB-EC"/>
</dbReference>
<dbReference type="EMBL" id="VSSQ01031448">
    <property type="protein sequence ID" value="MPM82339.1"/>
    <property type="molecule type" value="Genomic_DNA"/>
</dbReference>
<dbReference type="GO" id="GO:0005524">
    <property type="term" value="F:ATP binding"/>
    <property type="evidence" value="ECO:0007669"/>
    <property type="project" value="UniProtKB-KW"/>
</dbReference>
<reference evidence="6" key="1">
    <citation type="submission" date="2019-08" db="EMBL/GenBank/DDBJ databases">
        <authorList>
            <person name="Kucharzyk K."/>
            <person name="Murdoch R.W."/>
            <person name="Higgins S."/>
            <person name="Loffler F."/>
        </authorList>
    </citation>
    <scope>NUCLEOTIDE SEQUENCE</scope>
</reference>
<evidence type="ECO:0000256" key="3">
    <source>
        <dbReference type="ARBA" id="ARBA00022777"/>
    </source>
</evidence>
<name>A0A645CZJ6_9ZZZZ</name>
<dbReference type="SUPFAM" id="SSF55021">
    <property type="entry name" value="ACT-like"/>
    <property type="match status" value="1"/>
</dbReference>
<gene>
    <name evidence="6" type="ORF">SDC9_129400</name>
</gene>
<proteinExistence type="predicted"/>
<evidence type="ECO:0000313" key="6">
    <source>
        <dbReference type="EMBL" id="MPM82339.1"/>
    </source>
</evidence>
<protein>
    <recommendedName>
        <fullName evidence="1">aspartate kinase</fullName>
        <ecNumber evidence="1">2.7.2.4</ecNumber>
    </recommendedName>
</protein>
<dbReference type="InterPro" id="IPR045865">
    <property type="entry name" value="ACT-like_dom_sf"/>
</dbReference>
<accession>A0A645CZJ6</accession>
<evidence type="ECO:0000256" key="1">
    <source>
        <dbReference type="ARBA" id="ARBA00013059"/>
    </source>
</evidence>
<dbReference type="Pfam" id="PF22468">
    <property type="entry name" value="ACT_9"/>
    <property type="match status" value="1"/>
</dbReference>
<keyword evidence="3" id="KW-0808">Transferase</keyword>
<feature type="domain" description="Aspartokinase ACT" evidence="5">
    <location>
        <begin position="72"/>
        <end position="131"/>
    </location>
</feature>
<keyword evidence="3" id="KW-0418">Kinase</keyword>
<evidence type="ECO:0000256" key="4">
    <source>
        <dbReference type="ARBA" id="ARBA00022840"/>
    </source>
</evidence>
<dbReference type="Gene3D" id="3.30.2130.10">
    <property type="entry name" value="VC0802-like"/>
    <property type="match status" value="1"/>
</dbReference>
<keyword evidence="4" id="KW-0067">ATP-binding</keyword>
<organism evidence="6">
    <name type="scientific">bioreactor metagenome</name>
    <dbReference type="NCBI Taxonomy" id="1076179"/>
    <lineage>
        <taxon>unclassified sequences</taxon>
        <taxon>metagenomes</taxon>
        <taxon>ecological metagenomes</taxon>
    </lineage>
</organism>
<evidence type="ECO:0000256" key="2">
    <source>
        <dbReference type="ARBA" id="ARBA00022741"/>
    </source>
</evidence>
<dbReference type="EC" id="2.7.2.4" evidence="1"/>